<gene>
    <name evidence="4" type="ORF">SteCoe_3555</name>
</gene>
<evidence type="ECO:0000313" key="5">
    <source>
        <dbReference type="Proteomes" id="UP000187209"/>
    </source>
</evidence>
<dbReference type="OrthoDB" id="301295at2759"/>
<evidence type="ECO:0000256" key="1">
    <source>
        <dbReference type="ARBA" id="ARBA00023157"/>
    </source>
</evidence>
<feature type="signal peptide" evidence="2">
    <location>
        <begin position="1"/>
        <end position="19"/>
    </location>
</feature>
<evidence type="ECO:0000256" key="2">
    <source>
        <dbReference type="SAM" id="SignalP"/>
    </source>
</evidence>
<sequence>MQHVILKLLIFGLICLSLGKKEIHPDTHAEKKPRYLSGELYCNACQGMIGELLIKLRHRTKHSDIIDAMDDLCDMWKFAKYDYPPPEMKRGCEAILGQFSEELENALMNRNNMSDKDVETYFCFELTKACLEVWWEKIPGEGDYVPKNPHYPRNEI</sequence>
<organism evidence="4 5">
    <name type="scientific">Stentor coeruleus</name>
    <dbReference type="NCBI Taxonomy" id="5963"/>
    <lineage>
        <taxon>Eukaryota</taxon>
        <taxon>Sar</taxon>
        <taxon>Alveolata</taxon>
        <taxon>Ciliophora</taxon>
        <taxon>Postciliodesmatophora</taxon>
        <taxon>Heterotrichea</taxon>
        <taxon>Heterotrichida</taxon>
        <taxon>Stentoridae</taxon>
        <taxon>Stentor</taxon>
    </lineage>
</organism>
<keyword evidence="2" id="KW-0732">Signal</keyword>
<name>A0A1R2CWP9_9CILI</name>
<keyword evidence="1" id="KW-1015">Disulfide bond</keyword>
<feature type="chain" id="PRO_5012187353" description="Saposin B-type domain-containing protein" evidence="2">
    <location>
        <begin position="20"/>
        <end position="156"/>
    </location>
</feature>
<dbReference type="InterPro" id="IPR011001">
    <property type="entry name" value="Saposin-like"/>
</dbReference>
<protein>
    <recommendedName>
        <fullName evidence="3">Saposin B-type domain-containing protein</fullName>
    </recommendedName>
</protein>
<dbReference type="Proteomes" id="UP000187209">
    <property type="component" value="Unassembled WGS sequence"/>
</dbReference>
<dbReference type="Gene3D" id="1.10.225.10">
    <property type="entry name" value="Saposin-like"/>
    <property type="match status" value="1"/>
</dbReference>
<dbReference type="EMBL" id="MPUH01000042">
    <property type="protein sequence ID" value="OMJ93439.1"/>
    <property type="molecule type" value="Genomic_DNA"/>
</dbReference>
<evidence type="ECO:0000259" key="3">
    <source>
        <dbReference type="PROSITE" id="PS50015"/>
    </source>
</evidence>
<comment type="caution">
    <text evidence="4">The sequence shown here is derived from an EMBL/GenBank/DDBJ whole genome shotgun (WGS) entry which is preliminary data.</text>
</comment>
<dbReference type="SUPFAM" id="SSF47862">
    <property type="entry name" value="Saposin"/>
    <property type="match status" value="1"/>
</dbReference>
<keyword evidence="5" id="KW-1185">Reference proteome</keyword>
<dbReference type="AlphaFoldDB" id="A0A1R2CWP9"/>
<proteinExistence type="predicted"/>
<reference evidence="4 5" key="1">
    <citation type="submission" date="2016-11" db="EMBL/GenBank/DDBJ databases">
        <title>The macronuclear genome of Stentor coeruleus: a giant cell with tiny introns.</title>
        <authorList>
            <person name="Slabodnick M."/>
            <person name="Ruby J.G."/>
            <person name="Reiff S.B."/>
            <person name="Swart E.C."/>
            <person name="Gosai S."/>
            <person name="Prabakaran S."/>
            <person name="Witkowska E."/>
            <person name="Larue G.E."/>
            <person name="Fisher S."/>
            <person name="Freeman R.M."/>
            <person name="Gunawardena J."/>
            <person name="Chu W."/>
            <person name="Stover N.A."/>
            <person name="Gregory B.D."/>
            <person name="Nowacki M."/>
            <person name="Derisi J."/>
            <person name="Roy S.W."/>
            <person name="Marshall W.F."/>
            <person name="Sood P."/>
        </authorList>
    </citation>
    <scope>NUCLEOTIDE SEQUENCE [LARGE SCALE GENOMIC DNA]</scope>
    <source>
        <strain evidence="4">WM001</strain>
    </source>
</reference>
<dbReference type="InterPro" id="IPR008139">
    <property type="entry name" value="SaposinB_dom"/>
</dbReference>
<feature type="domain" description="Saposin B-type" evidence="3">
    <location>
        <begin position="38"/>
        <end position="134"/>
    </location>
</feature>
<dbReference type="PROSITE" id="PS50015">
    <property type="entry name" value="SAP_B"/>
    <property type="match status" value="1"/>
</dbReference>
<evidence type="ECO:0000313" key="4">
    <source>
        <dbReference type="EMBL" id="OMJ93439.1"/>
    </source>
</evidence>
<accession>A0A1R2CWP9</accession>